<name>A0A6N4V806_9MYCO</name>
<dbReference type="GO" id="GO:0052572">
    <property type="term" value="P:response to host immune response"/>
    <property type="evidence" value="ECO:0007669"/>
    <property type="project" value="TreeGrafter"/>
</dbReference>
<accession>A0A6N4V806</accession>
<keyword evidence="3" id="KW-1133">Transmembrane helix</keyword>
<evidence type="ECO:0000256" key="3">
    <source>
        <dbReference type="SAM" id="Phobius"/>
    </source>
</evidence>
<dbReference type="Pfam" id="PF00823">
    <property type="entry name" value="PPE"/>
    <property type="match status" value="1"/>
</dbReference>
<dbReference type="Gene3D" id="1.20.1260.20">
    <property type="entry name" value="PPE superfamily"/>
    <property type="match status" value="1"/>
</dbReference>
<feature type="compositionally biased region" description="Acidic residues" evidence="2">
    <location>
        <begin position="442"/>
        <end position="452"/>
    </location>
</feature>
<keyword evidence="3" id="KW-0812">Transmembrane</keyword>
<feature type="compositionally biased region" description="Low complexity" evidence="2">
    <location>
        <begin position="399"/>
        <end position="418"/>
    </location>
</feature>
<dbReference type="InterPro" id="IPR000030">
    <property type="entry name" value="PPE_dom"/>
</dbReference>
<protein>
    <submittedName>
        <fullName evidence="6">PPE family protein</fullName>
    </submittedName>
</protein>
<feature type="domain" description="PPE-PPW subfamily C-terminal" evidence="5">
    <location>
        <begin position="461"/>
        <end position="506"/>
    </location>
</feature>
<organism evidence="6 7">
    <name type="scientific">Mycolicibacterium poriferae</name>
    <dbReference type="NCBI Taxonomy" id="39694"/>
    <lineage>
        <taxon>Bacteria</taxon>
        <taxon>Bacillati</taxon>
        <taxon>Actinomycetota</taxon>
        <taxon>Actinomycetes</taxon>
        <taxon>Mycobacteriales</taxon>
        <taxon>Mycobacteriaceae</taxon>
        <taxon>Mycolicibacterium</taxon>
    </lineage>
</organism>
<dbReference type="PANTHER" id="PTHR46766">
    <property type="entry name" value="GLUTAMINE-RICH PROTEIN 2"/>
    <property type="match status" value="1"/>
</dbReference>
<evidence type="ECO:0000259" key="5">
    <source>
        <dbReference type="Pfam" id="PF18878"/>
    </source>
</evidence>
<feature type="region of interest" description="Disordered" evidence="2">
    <location>
        <begin position="313"/>
        <end position="370"/>
    </location>
</feature>
<evidence type="ECO:0000313" key="7">
    <source>
        <dbReference type="Proteomes" id="UP000466785"/>
    </source>
</evidence>
<dbReference type="RefSeq" id="WP_163672731.1">
    <property type="nucleotide sequence ID" value="NZ_AP022570.1"/>
</dbReference>
<dbReference type="Pfam" id="PF18878">
    <property type="entry name" value="PPE-PPW"/>
    <property type="match status" value="1"/>
</dbReference>
<evidence type="ECO:0000259" key="4">
    <source>
        <dbReference type="Pfam" id="PF00823"/>
    </source>
</evidence>
<dbReference type="EMBL" id="AP022570">
    <property type="protein sequence ID" value="BBX49877.1"/>
    <property type="molecule type" value="Genomic_DNA"/>
</dbReference>
<evidence type="ECO:0000313" key="6">
    <source>
        <dbReference type="EMBL" id="BBX49877.1"/>
    </source>
</evidence>
<feature type="transmembrane region" description="Helical" evidence="3">
    <location>
        <begin position="258"/>
        <end position="278"/>
    </location>
</feature>
<feature type="transmembrane region" description="Helical" evidence="3">
    <location>
        <begin position="285"/>
        <end position="306"/>
    </location>
</feature>
<feature type="compositionally biased region" description="Low complexity" evidence="2">
    <location>
        <begin position="358"/>
        <end position="370"/>
    </location>
</feature>
<dbReference type="KEGG" id="mpof:MPOR_09030"/>
<dbReference type="InterPro" id="IPR038332">
    <property type="entry name" value="PPE_sf"/>
</dbReference>
<dbReference type="Proteomes" id="UP000466785">
    <property type="component" value="Chromosome"/>
</dbReference>
<comment type="similarity">
    <text evidence="1">Belongs to the mycobacterial PPE family.</text>
</comment>
<proteinExistence type="inferred from homology"/>
<dbReference type="SUPFAM" id="SSF140459">
    <property type="entry name" value="PE/PPE dimer-like"/>
    <property type="match status" value="1"/>
</dbReference>
<sequence length="524" mass="53101">MTAPVWMALPPEVHSASLSSGPGPGPLLAAAGTWHSLSAEYATAAAELTAILADVQAGAWEGPSAEQYVAAHAPYLAWLTAQSAVSTATAAQHETAAAAYSSALAAMPTLPELALNHTTHAVLVATNFLGLNTIPIALNEADYVRMWIQAATTMGTYQAVSGAAVAATPTSTPAPFILMPGVGEAGRAAADSMAAAAQLQAAEAGSSFDLGDIIADLIRFYGEILRFLFEPIIDFLRNPIGNTIQLITDFLTNPAQALITWGPFLFAVAYQAVSWIGASILYPSLLLAPLVGAALGIVLGIGAYLLDRLPEQPPAEEPAEETAPAAQGQSPTRSDQGLPAAPLSTPAPGSAAPAVNTVSAGSAPGAASPASAAAPLAPYAVVGRDPDGGLSPTVRDSTGAKAPSATIPAAASGIAASAAERRRRRRRQKEDIKGRGYADAVMDYEDEPEDDPPAPGPGVSASARGAGPMGFSGTVSTGTEQAGGLTTLAGDSFGGGPKSPMLPGSWDPDTPTDADDNHHREENP</sequence>
<dbReference type="AlphaFoldDB" id="A0A6N4V806"/>
<evidence type="ECO:0000256" key="1">
    <source>
        <dbReference type="ARBA" id="ARBA00010652"/>
    </source>
</evidence>
<keyword evidence="7" id="KW-1185">Reference proteome</keyword>
<reference evidence="6 7" key="1">
    <citation type="journal article" date="2019" name="Emerg. Microbes Infect.">
        <title>Comprehensive subspecies identification of 175 nontuberculous mycobacteria species based on 7547 genomic profiles.</title>
        <authorList>
            <person name="Matsumoto Y."/>
            <person name="Kinjo T."/>
            <person name="Motooka D."/>
            <person name="Nabeya D."/>
            <person name="Jung N."/>
            <person name="Uechi K."/>
            <person name="Horii T."/>
            <person name="Iida T."/>
            <person name="Fujita J."/>
            <person name="Nakamura S."/>
        </authorList>
    </citation>
    <scope>NUCLEOTIDE SEQUENCE [LARGE SCALE GENOMIC DNA]</scope>
    <source>
        <strain evidence="6 7">JCM 12603</strain>
    </source>
</reference>
<gene>
    <name evidence="6" type="ORF">MPOR_09030</name>
</gene>
<feature type="compositionally biased region" description="Low complexity" evidence="2">
    <location>
        <begin position="457"/>
        <end position="466"/>
    </location>
</feature>
<feature type="region of interest" description="Disordered" evidence="2">
    <location>
        <begin position="387"/>
        <end position="524"/>
    </location>
</feature>
<dbReference type="InterPro" id="IPR043641">
    <property type="entry name" value="PPE-PPW_C"/>
</dbReference>
<feature type="compositionally biased region" description="Basic and acidic residues" evidence="2">
    <location>
        <begin position="515"/>
        <end position="524"/>
    </location>
</feature>
<dbReference type="FunFam" id="1.20.1260.20:FF:000001">
    <property type="entry name" value="PPE family protein PPE41"/>
    <property type="match status" value="1"/>
</dbReference>
<feature type="domain" description="PPE" evidence="4">
    <location>
        <begin position="6"/>
        <end position="168"/>
    </location>
</feature>
<dbReference type="PANTHER" id="PTHR46766:SF1">
    <property type="entry name" value="GLUTAMINE-RICH PROTEIN 2"/>
    <property type="match status" value="1"/>
</dbReference>
<keyword evidence="3" id="KW-0472">Membrane</keyword>
<evidence type="ECO:0000256" key="2">
    <source>
        <dbReference type="SAM" id="MobiDB-lite"/>
    </source>
</evidence>